<evidence type="ECO:0000313" key="2">
    <source>
        <dbReference type="EMBL" id="KAG0465488.1"/>
    </source>
</evidence>
<sequence>MLDGVSGAVDDAGARVPTQPGEGKASGPHQRAIRWRWPVTWKRWLCFGCWQGCSPCFYDAPISLVLGGPPDNS</sequence>
<evidence type="ECO:0000313" key="3">
    <source>
        <dbReference type="Proteomes" id="UP000639772"/>
    </source>
</evidence>
<gene>
    <name evidence="2" type="ORF">HPP92_019652</name>
</gene>
<dbReference type="AlphaFoldDB" id="A0A835UL54"/>
<reference evidence="2 3" key="1">
    <citation type="journal article" date="2020" name="Nat. Food">
        <title>A phased Vanilla planifolia genome enables genetic improvement of flavour and production.</title>
        <authorList>
            <person name="Hasing T."/>
            <person name="Tang H."/>
            <person name="Brym M."/>
            <person name="Khazi F."/>
            <person name="Huang T."/>
            <person name="Chambers A.H."/>
        </authorList>
    </citation>
    <scope>NUCLEOTIDE SEQUENCE [LARGE SCALE GENOMIC DNA]</scope>
    <source>
        <tissue evidence="2">Leaf</tissue>
    </source>
</reference>
<protein>
    <submittedName>
        <fullName evidence="2">Uncharacterized protein</fullName>
    </submittedName>
</protein>
<organism evidence="2 3">
    <name type="scientific">Vanilla planifolia</name>
    <name type="common">Vanilla</name>
    <dbReference type="NCBI Taxonomy" id="51239"/>
    <lineage>
        <taxon>Eukaryota</taxon>
        <taxon>Viridiplantae</taxon>
        <taxon>Streptophyta</taxon>
        <taxon>Embryophyta</taxon>
        <taxon>Tracheophyta</taxon>
        <taxon>Spermatophyta</taxon>
        <taxon>Magnoliopsida</taxon>
        <taxon>Liliopsida</taxon>
        <taxon>Asparagales</taxon>
        <taxon>Orchidaceae</taxon>
        <taxon>Vanilloideae</taxon>
        <taxon>Vanilleae</taxon>
        <taxon>Vanilla</taxon>
    </lineage>
</organism>
<comment type="caution">
    <text evidence="2">The sequence shown here is derived from an EMBL/GenBank/DDBJ whole genome shotgun (WGS) entry which is preliminary data.</text>
</comment>
<dbReference type="Proteomes" id="UP000639772">
    <property type="component" value="Chromosome 10"/>
</dbReference>
<evidence type="ECO:0000256" key="1">
    <source>
        <dbReference type="SAM" id="MobiDB-lite"/>
    </source>
</evidence>
<feature type="region of interest" description="Disordered" evidence="1">
    <location>
        <begin position="1"/>
        <end position="30"/>
    </location>
</feature>
<name>A0A835UL54_VANPL</name>
<accession>A0A835UL54</accession>
<proteinExistence type="predicted"/>
<dbReference type="EMBL" id="JADCNM010000010">
    <property type="protein sequence ID" value="KAG0465488.1"/>
    <property type="molecule type" value="Genomic_DNA"/>
</dbReference>